<feature type="chain" id="PRO_5024416510" description="Outer membrane protein beta-barrel domain-containing protein" evidence="1">
    <location>
        <begin position="22"/>
        <end position="173"/>
    </location>
</feature>
<evidence type="ECO:0000313" key="3">
    <source>
        <dbReference type="Proteomes" id="UP000323632"/>
    </source>
</evidence>
<name>A0A5M6CGX0_9BACT</name>
<proteinExistence type="predicted"/>
<organism evidence="2 3">
    <name type="scientific">Taibaiella lutea</name>
    <dbReference type="NCBI Taxonomy" id="2608001"/>
    <lineage>
        <taxon>Bacteria</taxon>
        <taxon>Pseudomonadati</taxon>
        <taxon>Bacteroidota</taxon>
        <taxon>Chitinophagia</taxon>
        <taxon>Chitinophagales</taxon>
        <taxon>Chitinophagaceae</taxon>
        <taxon>Taibaiella</taxon>
    </lineage>
</organism>
<evidence type="ECO:0000256" key="1">
    <source>
        <dbReference type="SAM" id="SignalP"/>
    </source>
</evidence>
<gene>
    <name evidence="2" type="ORF">F0919_11475</name>
</gene>
<accession>A0A5M6CGX0</accession>
<dbReference type="AlphaFoldDB" id="A0A5M6CGX0"/>
<comment type="caution">
    <text evidence="2">The sequence shown here is derived from an EMBL/GenBank/DDBJ whole genome shotgun (WGS) entry which is preliminary data.</text>
</comment>
<protein>
    <recommendedName>
        <fullName evidence="4">Outer membrane protein beta-barrel domain-containing protein</fullName>
    </recommendedName>
</protein>
<keyword evidence="3" id="KW-1185">Reference proteome</keyword>
<keyword evidence="1" id="KW-0732">Signal</keyword>
<dbReference type="EMBL" id="VWSH01000003">
    <property type="protein sequence ID" value="KAA5533162.1"/>
    <property type="molecule type" value="Genomic_DNA"/>
</dbReference>
<dbReference type="Proteomes" id="UP000323632">
    <property type="component" value="Unassembled WGS sequence"/>
</dbReference>
<dbReference type="RefSeq" id="WP_150032910.1">
    <property type="nucleotide sequence ID" value="NZ_VWSH01000003.1"/>
</dbReference>
<reference evidence="2 3" key="1">
    <citation type="submission" date="2019-09" db="EMBL/GenBank/DDBJ databases">
        <title>Genome sequence and assembly of Taibaiella sp.</title>
        <authorList>
            <person name="Chhetri G."/>
        </authorList>
    </citation>
    <scope>NUCLEOTIDE SEQUENCE [LARGE SCALE GENOMIC DNA]</scope>
    <source>
        <strain evidence="2 3">KVB11</strain>
    </source>
</reference>
<sequence>MKKIILLTAIALTSFAAATNAQEKGGFKLGVGPVAALPLGDFGDFYSFGVGGEVQASYGITDNIAGFVQAGYSQYFAKSYDFGGISIKGDATGIIPALVGARYHNSGFMVGAGIGYAKVTAEGAGGGFAYSPQIGYSFGDGMVDVIAHYTGITTSGSATSMVGLKVFINFLGK</sequence>
<feature type="signal peptide" evidence="1">
    <location>
        <begin position="1"/>
        <end position="21"/>
    </location>
</feature>
<evidence type="ECO:0008006" key="4">
    <source>
        <dbReference type="Google" id="ProtNLM"/>
    </source>
</evidence>
<evidence type="ECO:0000313" key="2">
    <source>
        <dbReference type="EMBL" id="KAA5533162.1"/>
    </source>
</evidence>